<reference evidence="1" key="1">
    <citation type="submission" date="2022-07" db="EMBL/GenBank/DDBJ databases">
        <title>Genome Sequence of Xylaria arbuscula.</title>
        <authorList>
            <person name="Buettner E."/>
        </authorList>
    </citation>
    <scope>NUCLEOTIDE SEQUENCE</scope>
    <source>
        <strain evidence="1">VT107</strain>
    </source>
</reference>
<protein>
    <recommendedName>
        <fullName evidence="3">SMP-30/Gluconolactonase/LRE-like region domain-containing protein</fullName>
    </recommendedName>
</protein>
<keyword evidence="2" id="KW-1185">Reference proteome</keyword>
<dbReference type="InterPro" id="IPR052998">
    <property type="entry name" value="Hetero-Diels-Alderase-like"/>
</dbReference>
<proteinExistence type="predicted"/>
<dbReference type="Proteomes" id="UP001148614">
    <property type="component" value="Unassembled WGS sequence"/>
</dbReference>
<organism evidence="1 2">
    <name type="scientific">Xylaria arbuscula</name>
    <dbReference type="NCBI Taxonomy" id="114810"/>
    <lineage>
        <taxon>Eukaryota</taxon>
        <taxon>Fungi</taxon>
        <taxon>Dikarya</taxon>
        <taxon>Ascomycota</taxon>
        <taxon>Pezizomycotina</taxon>
        <taxon>Sordariomycetes</taxon>
        <taxon>Xylariomycetidae</taxon>
        <taxon>Xylariales</taxon>
        <taxon>Xylariaceae</taxon>
        <taxon>Xylaria</taxon>
    </lineage>
</organism>
<dbReference type="EMBL" id="JANPWZ010002644">
    <property type="protein sequence ID" value="KAJ3557171.1"/>
    <property type="molecule type" value="Genomic_DNA"/>
</dbReference>
<dbReference type="InterPro" id="IPR011042">
    <property type="entry name" value="6-blade_b-propeller_TolB-like"/>
</dbReference>
<evidence type="ECO:0008006" key="3">
    <source>
        <dbReference type="Google" id="ProtNLM"/>
    </source>
</evidence>
<sequence>MSGPLAAAHEPYSFPTEFIENVHVLPNGNQLLSTIKSAGLLYTIDLGTSVTKAKQFAHFDDTATGLTGIVPLSSYLYAVGGGLHTSFAFERGSVHVYIVSLETGTVVDSIPVPDTATLNGMAAIPRNPGVILGADSIDGRIFSINTLTKEVKEVLRDSALVPGEVKPGVPPIGNNGLRVRDNYVYFTNSALGTFSRFPIDEDGNKTGDFEVLARSPAPNHIYDDFAFDDNENAYVAVHPSSINKITPDGVRTTLSLDPSVALKEPTSVAVAPDGKSMYVVTGGLFYTNPRQGGQVVQIHL</sequence>
<comment type="caution">
    <text evidence="1">The sequence shown here is derived from an EMBL/GenBank/DDBJ whole genome shotgun (WGS) entry which is preliminary data.</text>
</comment>
<dbReference type="AlphaFoldDB" id="A0A9W8N5N1"/>
<dbReference type="VEuPathDB" id="FungiDB:F4678DRAFT_475171"/>
<evidence type="ECO:0000313" key="2">
    <source>
        <dbReference type="Proteomes" id="UP001148614"/>
    </source>
</evidence>
<gene>
    <name evidence="1" type="ORF">NPX13_g9982</name>
</gene>
<dbReference type="Gene3D" id="2.120.10.30">
    <property type="entry name" value="TolB, C-terminal domain"/>
    <property type="match status" value="1"/>
</dbReference>
<dbReference type="PANTHER" id="PTHR42060">
    <property type="entry name" value="NHL REPEAT-CONTAINING PROTEIN-RELATED"/>
    <property type="match status" value="1"/>
</dbReference>
<accession>A0A9W8N5N1</accession>
<evidence type="ECO:0000313" key="1">
    <source>
        <dbReference type="EMBL" id="KAJ3557171.1"/>
    </source>
</evidence>
<dbReference type="PANTHER" id="PTHR42060:SF1">
    <property type="entry name" value="NHL REPEAT-CONTAINING PROTEIN"/>
    <property type="match status" value="1"/>
</dbReference>
<name>A0A9W8N5N1_9PEZI</name>
<dbReference type="SUPFAM" id="SSF63829">
    <property type="entry name" value="Calcium-dependent phosphotriesterase"/>
    <property type="match status" value="1"/>
</dbReference>